<evidence type="ECO:0008006" key="10">
    <source>
        <dbReference type="Google" id="ProtNLM"/>
    </source>
</evidence>
<feature type="transmembrane region" description="Helical" evidence="8">
    <location>
        <begin position="22"/>
        <end position="40"/>
    </location>
</feature>
<evidence type="ECO:0000256" key="6">
    <source>
        <dbReference type="ARBA" id="ARBA00022989"/>
    </source>
</evidence>
<dbReference type="PANTHER" id="PTHR34979:SF1">
    <property type="entry name" value="INNER MEMBRANE PROTEIN YGAZ"/>
    <property type="match status" value="1"/>
</dbReference>
<dbReference type="Pfam" id="PF03591">
    <property type="entry name" value="AzlC"/>
    <property type="match status" value="1"/>
</dbReference>
<keyword evidence="7 8" id="KW-0472">Membrane</keyword>
<reference evidence="9" key="1">
    <citation type="submission" date="2020-02" db="EMBL/GenBank/DDBJ databases">
        <authorList>
            <person name="Meier V. D."/>
        </authorList>
    </citation>
    <scope>NUCLEOTIDE SEQUENCE</scope>
    <source>
        <strain evidence="9">AVDCRST_MAG05</strain>
    </source>
</reference>
<evidence type="ECO:0000256" key="3">
    <source>
        <dbReference type="ARBA" id="ARBA00022448"/>
    </source>
</evidence>
<name>A0A6J4TTZ2_9ACTN</name>
<keyword evidence="6 8" id="KW-1133">Transmembrane helix</keyword>
<keyword evidence="4" id="KW-1003">Cell membrane</keyword>
<dbReference type="InterPro" id="IPR011606">
    <property type="entry name" value="Brnchd-chn_aa_trnsp_permease"/>
</dbReference>
<dbReference type="AlphaFoldDB" id="A0A6J4TTZ2"/>
<evidence type="ECO:0000256" key="5">
    <source>
        <dbReference type="ARBA" id="ARBA00022692"/>
    </source>
</evidence>
<evidence type="ECO:0000313" key="9">
    <source>
        <dbReference type="EMBL" id="CAA9531935.1"/>
    </source>
</evidence>
<protein>
    <recommendedName>
        <fullName evidence="10">Branched-chain amino acid permease</fullName>
    </recommendedName>
</protein>
<proteinExistence type="inferred from homology"/>
<evidence type="ECO:0000256" key="4">
    <source>
        <dbReference type="ARBA" id="ARBA00022475"/>
    </source>
</evidence>
<dbReference type="GO" id="GO:0005886">
    <property type="term" value="C:plasma membrane"/>
    <property type="evidence" value="ECO:0007669"/>
    <property type="project" value="UniProtKB-SubCell"/>
</dbReference>
<evidence type="ECO:0000256" key="8">
    <source>
        <dbReference type="SAM" id="Phobius"/>
    </source>
</evidence>
<evidence type="ECO:0000256" key="1">
    <source>
        <dbReference type="ARBA" id="ARBA00004651"/>
    </source>
</evidence>
<organism evidence="9">
    <name type="scientific">uncultured Rubrobacteraceae bacterium</name>
    <dbReference type="NCBI Taxonomy" id="349277"/>
    <lineage>
        <taxon>Bacteria</taxon>
        <taxon>Bacillati</taxon>
        <taxon>Actinomycetota</taxon>
        <taxon>Rubrobacteria</taxon>
        <taxon>Rubrobacterales</taxon>
        <taxon>Rubrobacteraceae</taxon>
        <taxon>environmental samples</taxon>
    </lineage>
</organism>
<feature type="transmembrane region" description="Helical" evidence="8">
    <location>
        <begin position="135"/>
        <end position="155"/>
    </location>
</feature>
<feature type="transmembrane region" description="Helical" evidence="8">
    <location>
        <begin position="191"/>
        <end position="224"/>
    </location>
</feature>
<evidence type="ECO:0000256" key="2">
    <source>
        <dbReference type="ARBA" id="ARBA00010735"/>
    </source>
</evidence>
<dbReference type="GO" id="GO:1903785">
    <property type="term" value="P:L-valine transmembrane transport"/>
    <property type="evidence" value="ECO:0007669"/>
    <property type="project" value="TreeGrafter"/>
</dbReference>
<comment type="subcellular location">
    <subcellularLocation>
        <location evidence="1">Cell membrane</location>
        <topology evidence="1">Multi-pass membrane protein</topology>
    </subcellularLocation>
</comment>
<keyword evidence="5 8" id="KW-0812">Transmembrane</keyword>
<gene>
    <name evidence="9" type="ORF">AVDCRST_MAG05-4504</name>
</gene>
<comment type="similarity">
    <text evidence="2">Belongs to the AzlC family.</text>
</comment>
<sequence length="230" mass="22894">MSSGAETGGTDKRARYLAGARAAVPFALATLVLGVSFGVLARSVGWGPVAAIGSSVLICSGSAQFAVAAVLGSGGGMPAAVIAAVLLNARFGPMGVAVAPYLKGGPLRRALEGQAVIDASWALASRGGGRFDREFMIGASVPQVLAWFGGTAVGALGGDFVGDPERLGLDVIFPAFFLILLVDELRGGRSAVAVALIAGALALLLVPFAPPGVPVIAACVAALLGLRRKS</sequence>
<evidence type="ECO:0000256" key="7">
    <source>
        <dbReference type="ARBA" id="ARBA00023136"/>
    </source>
</evidence>
<dbReference type="PANTHER" id="PTHR34979">
    <property type="entry name" value="INNER MEMBRANE PROTEIN YGAZ"/>
    <property type="match status" value="1"/>
</dbReference>
<accession>A0A6J4TTZ2</accession>
<dbReference type="EMBL" id="CADCVM010000488">
    <property type="protein sequence ID" value="CAA9531935.1"/>
    <property type="molecule type" value="Genomic_DNA"/>
</dbReference>
<keyword evidence="3" id="KW-0813">Transport</keyword>